<reference evidence="4 5" key="1">
    <citation type="submission" date="2018-06" db="EMBL/GenBank/DDBJ databases">
        <title>Phytoactinopolyspora halophila sp. nov., a novel halophilic actinomycete isolated from a saline soil in China.</title>
        <authorList>
            <person name="Tang S.-K."/>
        </authorList>
    </citation>
    <scope>NUCLEOTIDE SEQUENCE [LARGE SCALE GENOMIC DNA]</scope>
    <source>
        <strain evidence="4 5">YIM 96934</strain>
    </source>
</reference>
<feature type="compositionally biased region" description="Pro residues" evidence="1">
    <location>
        <begin position="675"/>
        <end position="694"/>
    </location>
</feature>
<dbReference type="SUPFAM" id="SSF56219">
    <property type="entry name" value="DNase I-like"/>
    <property type="match status" value="1"/>
</dbReference>
<gene>
    <name evidence="4" type="ORF">DPM12_21370</name>
</gene>
<name>A0A329QAP7_9ACTN</name>
<feature type="signal peptide" evidence="2">
    <location>
        <begin position="1"/>
        <end position="32"/>
    </location>
</feature>
<feature type="domain" description="F5/8 type C" evidence="3">
    <location>
        <begin position="526"/>
        <end position="668"/>
    </location>
</feature>
<dbReference type="InterPro" id="IPR008979">
    <property type="entry name" value="Galactose-bd-like_sf"/>
</dbReference>
<dbReference type="PROSITE" id="PS50022">
    <property type="entry name" value="FA58C_3"/>
    <property type="match status" value="1"/>
</dbReference>
<feature type="region of interest" description="Disordered" evidence="1">
    <location>
        <begin position="668"/>
        <end position="699"/>
    </location>
</feature>
<dbReference type="EMBL" id="QMIG01000044">
    <property type="protein sequence ID" value="RAW09403.1"/>
    <property type="molecule type" value="Genomic_DNA"/>
</dbReference>
<dbReference type="SUPFAM" id="SSF49785">
    <property type="entry name" value="Galactose-binding domain-like"/>
    <property type="match status" value="1"/>
</dbReference>
<dbReference type="InterPro" id="IPR036691">
    <property type="entry name" value="Endo/exonu/phosph_ase_sf"/>
</dbReference>
<feature type="chain" id="PRO_5016346305" description="F5/8 type C domain-containing protein" evidence="2">
    <location>
        <begin position="33"/>
        <end position="839"/>
    </location>
</feature>
<dbReference type="AlphaFoldDB" id="A0A329QAP7"/>
<dbReference type="InterPro" id="IPR000421">
    <property type="entry name" value="FA58C"/>
</dbReference>
<evidence type="ECO:0000259" key="3">
    <source>
        <dbReference type="PROSITE" id="PS50022"/>
    </source>
</evidence>
<dbReference type="Gene3D" id="2.60.120.260">
    <property type="entry name" value="Galactose-binding domain-like"/>
    <property type="match status" value="2"/>
</dbReference>
<proteinExistence type="predicted"/>
<protein>
    <recommendedName>
        <fullName evidence="3">F5/8 type C domain-containing protein</fullName>
    </recommendedName>
</protein>
<keyword evidence="2" id="KW-0732">Signal</keyword>
<dbReference type="Pfam" id="PF00754">
    <property type="entry name" value="F5_F8_type_C"/>
    <property type="match status" value="1"/>
</dbReference>
<evidence type="ECO:0000256" key="2">
    <source>
        <dbReference type="SAM" id="SignalP"/>
    </source>
</evidence>
<evidence type="ECO:0000313" key="5">
    <source>
        <dbReference type="Proteomes" id="UP000250462"/>
    </source>
</evidence>
<dbReference type="InterPro" id="IPR005135">
    <property type="entry name" value="Endo/exonuclease/phosphatase"/>
</dbReference>
<comment type="caution">
    <text evidence="4">The sequence shown here is derived from an EMBL/GenBank/DDBJ whole genome shotgun (WGS) entry which is preliminary data.</text>
</comment>
<evidence type="ECO:0000313" key="4">
    <source>
        <dbReference type="EMBL" id="RAW09403.1"/>
    </source>
</evidence>
<keyword evidence="5" id="KW-1185">Reference proteome</keyword>
<dbReference type="Pfam" id="PF25275">
    <property type="entry name" value="Golvesin_C"/>
    <property type="match status" value="1"/>
</dbReference>
<dbReference type="PANTHER" id="PTHR41349:SF1">
    <property type="entry name" value="PROTEIN CBG08683"/>
    <property type="match status" value="1"/>
</dbReference>
<accession>A0A329QAP7</accession>
<evidence type="ECO:0000256" key="1">
    <source>
        <dbReference type="SAM" id="MobiDB-lite"/>
    </source>
</evidence>
<dbReference type="Proteomes" id="UP000250462">
    <property type="component" value="Unassembled WGS sequence"/>
</dbReference>
<dbReference type="Gene3D" id="3.60.10.10">
    <property type="entry name" value="Endonuclease/exonuclease/phosphatase"/>
    <property type="match status" value="1"/>
</dbReference>
<sequence length="839" mass="91488">MHVAHSQPSKLRYTLGILTVTMATLASSSALAYGPEARSNEQPSGASDERSVTFTLAAPPHAEGEDGPVLATVVCDGQIVASAELTLSGNARVTVPLDEHIPGPCRVDADVPVRDASTHEVTMTVREDGDPIERTRQYTGDSDPSRRVSTSEFNVAGRAEPVDLAVDITLGRLAADEVGTALRVMTFNIWQGGTLDPTHGAGMGEQNLDELVEFVRREDPDVLFVVETYGAGQRIEDGLNRDRDDGREFTGVQITREPGQDPDRDNLWMFTWLPVEEIYDRISGGGVSSFHFGGARLGLPDGGHVHAFSAWLHHQDSARAHANRAAVEETLDLCRYHSPEEIVATDERNRTRMAMTVLEDRLDTYTGNDGAPVIIGGDFNTLSHLDWNEQSADAFGHGGLVLDWPVTRMFADAGFTDTYRWAYPDAGRYPGSTMDPARGELFAPGRIDYILTRGDDVRVLDSATRTERLPGQQGSALDDRFAFYSDHAAVMTDLVIRGGGPGTESDRYRERVPLADEPVNPDATWPDEPEGIRVPAGELTAVASTEDEFREAGNAVDGDIRSYWHSSTSPVEELPHQITVDMQRVRHLSALRYQPRFNSAPGTILRATLQASRDGSDYTDVAEVDWDRTRLPKDVDLDGVSARYLRLTIERGSGGDLSSAAQLIPYETRSTGPPAEVPGPPSDEPGPPEVPGAPPFTDSQDVVVTTQTFHSDCARGYTEAGTWHPSSLLGHDGSYTRYSNVPDSTATWTPEIPRDGEYDVFVWWPDHPTATNSATYTVDGAGPAEDVTTDPADGMGEWQLLGRWPFEAGTSGDVTLTVGSGYHRTDAVRFRPVQHDPRP</sequence>
<dbReference type="Pfam" id="PF03372">
    <property type="entry name" value="Exo_endo_phos"/>
    <property type="match status" value="1"/>
</dbReference>
<organism evidence="4 5">
    <name type="scientific">Phytoactinopolyspora halophila</name>
    <dbReference type="NCBI Taxonomy" id="1981511"/>
    <lineage>
        <taxon>Bacteria</taxon>
        <taxon>Bacillati</taxon>
        <taxon>Actinomycetota</taxon>
        <taxon>Actinomycetes</taxon>
        <taxon>Jiangellales</taxon>
        <taxon>Jiangellaceae</taxon>
        <taxon>Phytoactinopolyspora</taxon>
    </lineage>
</organism>
<dbReference type="InterPro" id="IPR033803">
    <property type="entry name" value="CBD-like_Golvesin-Xly"/>
</dbReference>
<dbReference type="PANTHER" id="PTHR41349">
    <property type="match status" value="1"/>
</dbReference>
<dbReference type="GO" id="GO:0003824">
    <property type="term" value="F:catalytic activity"/>
    <property type="evidence" value="ECO:0007669"/>
    <property type="project" value="InterPro"/>
</dbReference>